<organism evidence="2">
    <name type="scientific">uncultured Rubrobacteraceae bacterium</name>
    <dbReference type="NCBI Taxonomy" id="349277"/>
    <lineage>
        <taxon>Bacteria</taxon>
        <taxon>Bacillati</taxon>
        <taxon>Actinomycetota</taxon>
        <taxon>Rubrobacteria</taxon>
        <taxon>Rubrobacterales</taxon>
        <taxon>Rubrobacteraceae</taxon>
        <taxon>environmental samples</taxon>
    </lineage>
</organism>
<feature type="compositionally biased region" description="Low complexity" evidence="1">
    <location>
        <begin position="32"/>
        <end position="53"/>
    </location>
</feature>
<feature type="region of interest" description="Disordered" evidence="1">
    <location>
        <begin position="14"/>
        <end position="66"/>
    </location>
</feature>
<dbReference type="EMBL" id="CADCVF010000035">
    <property type="protein sequence ID" value="CAA9455459.1"/>
    <property type="molecule type" value="Genomic_DNA"/>
</dbReference>
<dbReference type="AlphaFoldDB" id="A0A6J4QWF7"/>
<feature type="compositionally biased region" description="Basic residues" evidence="1">
    <location>
        <begin position="14"/>
        <end position="24"/>
    </location>
</feature>
<protein>
    <submittedName>
        <fullName evidence="2">Uncharacterized protein</fullName>
    </submittedName>
</protein>
<proteinExistence type="predicted"/>
<sequence length="66" mass="7073">CARTSCLTTSWLRRRSGTRMRRRSGSWLTRPCGSSSRTASAGTSGSCGGRSRSIPATTTKRYAKGS</sequence>
<feature type="non-terminal residue" evidence="2">
    <location>
        <position position="66"/>
    </location>
</feature>
<evidence type="ECO:0000313" key="2">
    <source>
        <dbReference type="EMBL" id="CAA9455459.1"/>
    </source>
</evidence>
<evidence type="ECO:0000256" key="1">
    <source>
        <dbReference type="SAM" id="MobiDB-lite"/>
    </source>
</evidence>
<feature type="non-terminal residue" evidence="2">
    <location>
        <position position="1"/>
    </location>
</feature>
<gene>
    <name evidence="2" type="ORF">AVDCRST_MAG58-1398</name>
</gene>
<accession>A0A6J4QWF7</accession>
<name>A0A6J4QWF7_9ACTN</name>
<reference evidence="2" key="1">
    <citation type="submission" date="2020-02" db="EMBL/GenBank/DDBJ databases">
        <authorList>
            <person name="Meier V. D."/>
        </authorList>
    </citation>
    <scope>NUCLEOTIDE SEQUENCE</scope>
    <source>
        <strain evidence="2">AVDCRST_MAG58</strain>
    </source>
</reference>